<keyword evidence="3" id="KW-1185">Reference proteome</keyword>
<dbReference type="Proteomes" id="UP001216390">
    <property type="component" value="Chromosome"/>
</dbReference>
<accession>A0AAE9YCY0</accession>
<dbReference type="KEGG" id="ima:PO878_09275"/>
<organism evidence="2 3">
    <name type="scientific">Iamia majanohamensis</name>
    <dbReference type="NCBI Taxonomy" id="467976"/>
    <lineage>
        <taxon>Bacteria</taxon>
        <taxon>Bacillati</taxon>
        <taxon>Actinomycetota</taxon>
        <taxon>Acidimicrobiia</taxon>
        <taxon>Acidimicrobiales</taxon>
        <taxon>Iamiaceae</taxon>
        <taxon>Iamia</taxon>
    </lineage>
</organism>
<sequence length="296" mass="32282">MRFSLALPMLPPERLLPLARIAEETGWDAVTMPESVFYPEEVSAKYPYTSDGERFWDPAAPWVDPWVAIPAIAAVTSRITLGTNVIKLPLRHPLLVAKTVGSTAAMFPGRIELGVGLSWIPEEFSWLGQDMSTRGARLDDGIDLIRTVLGGGWVEHHGPQYDFDRLRMDPAPASPVPIIVGGHSDPALRRAARRGDGWVGAQVDLDGARDVVDRLRRAREEAGDEARVPLDEDYPVKLTPLVAPTPEAMAEVAEVGVTEVITVPWYFFGGDPSDLGVQEESVARFADEVITPLAGS</sequence>
<keyword evidence="2" id="KW-0560">Oxidoreductase</keyword>
<dbReference type="InterPro" id="IPR011251">
    <property type="entry name" value="Luciferase-like_dom"/>
</dbReference>
<dbReference type="PANTHER" id="PTHR30011:SF32">
    <property type="entry name" value="CONSERVED PROTEIN"/>
    <property type="match status" value="1"/>
</dbReference>
<dbReference type="PANTHER" id="PTHR30011">
    <property type="entry name" value="ALKANESULFONATE MONOOXYGENASE-RELATED"/>
    <property type="match status" value="1"/>
</dbReference>
<dbReference type="SUPFAM" id="SSF51679">
    <property type="entry name" value="Bacterial luciferase-like"/>
    <property type="match status" value="1"/>
</dbReference>
<dbReference type="AlphaFoldDB" id="A0AAE9YCY0"/>
<dbReference type="RefSeq" id="WP_272738427.1">
    <property type="nucleotide sequence ID" value="NZ_CP116942.1"/>
</dbReference>
<protein>
    <submittedName>
        <fullName evidence="2">TIGR03619 family F420-dependent LLM class oxidoreductase</fullName>
        <ecNumber evidence="2">1.-.-.-</ecNumber>
    </submittedName>
</protein>
<evidence type="ECO:0000259" key="1">
    <source>
        <dbReference type="Pfam" id="PF00296"/>
    </source>
</evidence>
<evidence type="ECO:0000313" key="3">
    <source>
        <dbReference type="Proteomes" id="UP001216390"/>
    </source>
</evidence>
<feature type="domain" description="Luciferase-like" evidence="1">
    <location>
        <begin position="11"/>
        <end position="253"/>
    </location>
</feature>
<dbReference type="EC" id="1.-.-.-" evidence="2"/>
<proteinExistence type="predicted"/>
<gene>
    <name evidence="2" type="ORF">PO878_09275</name>
</gene>
<name>A0AAE9YCY0_9ACTN</name>
<dbReference type="Pfam" id="PF00296">
    <property type="entry name" value="Bac_luciferase"/>
    <property type="match status" value="1"/>
</dbReference>
<evidence type="ECO:0000313" key="2">
    <source>
        <dbReference type="EMBL" id="WCO68913.1"/>
    </source>
</evidence>
<dbReference type="GO" id="GO:0016705">
    <property type="term" value="F:oxidoreductase activity, acting on paired donors, with incorporation or reduction of molecular oxygen"/>
    <property type="evidence" value="ECO:0007669"/>
    <property type="project" value="InterPro"/>
</dbReference>
<dbReference type="InterPro" id="IPR036661">
    <property type="entry name" value="Luciferase-like_sf"/>
</dbReference>
<dbReference type="InterPro" id="IPR051260">
    <property type="entry name" value="Diverse_substr_monoxygenases"/>
</dbReference>
<dbReference type="InterPro" id="IPR019921">
    <property type="entry name" value="Lucif-like_OxRdtase_Rv2161c"/>
</dbReference>
<dbReference type="Gene3D" id="3.20.20.30">
    <property type="entry name" value="Luciferase-like domain"/>
    <property type="match status" value="1"/>
</dbReference>
<dbReference type="EMBL" id="CP116942">
    <property type="protein sequence ID" value="WCO68913.1"/>
    <property type="molecule type" value="Genomic_DNA"/>
</dbReference>
<reference evidence="2" key="1">
    <citation type="submission" date="2023-01" db="EMBL/GenBank/DDBJ databases">
        <title>The diversity of Class Acidimicrobiia in South China Sea sediment environments and the proposal of Iamia marina sp. nov., a novel species of the genus Iamia.</title>
        <authorList>
            <person name="He Y."/>
            <person name="Tian X."/>
        </authorList>
    </citation>
    <scope>NUCLEOTIDE SEQUENCE</scope>
    <source>
        <strain evidence="2">DSM 19957</strain>
    </source>
</reference>
<dbReference type="NCBIfam" id="TIGR03619">
    <property type="entry name" value="F420_Rv2161c"/>
    <property type="match status" value="1"/>
</dbReference>